<gene>
    <name evidence="2" type="ORF">BVC80_9065g86</name>
</gene>
<dbReference type="OMA" id="HHAYANP"/>
<reference evidence="2 3" key="1">
    <citation type="journal article" date="2017" name="Mol. Plant">
        <title>The Genome of Medicinal Plant Macleaya cordata Provides New Insights into Benzylisoquinoline Alkaloids Metabolism.</title>
        <authorList>
            <person name="Liu X."/>
            <person name="Liu Y."/>
            <person name="Huang P."/>
            <person name="Ma Y."/>
            <person name="Qing Z."/>
            <person name="Tang Q."/>
            <person name="Cao H."/>
            <person name="Cheng P."/>
            <person name="Zheng Y."/>
            <person name="Yuan Z."/>
            <person name="Zhou Y."/>
            <person name="Liu J."/>
            <person name="Tang Z."/>
            <person name="Zhuo Y."/>
            <person name="Zhang Y."/>
            <person name="Yu L."/>
            <person name="Huang J."/>
            <person name="Yang P."/>
            <person name="Peng Q."/>
            <person name="Zhang J."/>
            <person name="Jiang W."/>
            <person name="Zhang Z."/>
            <person name="Lin K."/>
            <person name="Ro D.K."/>
            <person name="Chen X."/>
            <person name="Xiong X."/>
            <person name="Shang Y."/>
            <person name="Huang S."/>
            <person name="Zeng J."/>
        </authorList>
    </citation>
    <scope>NUCLEOTIDE SEQUENCE [LARGE SCALE GENOMIC DNA]</scope>
    <source>
        <strain evidence="3">cv. BLH2017</strain>
        <tissue evidence="2">Root</tissue>
    </source>
</reference>
<comment type="caution">
    <text evidence="2">The sequence shown here is derived from an EMBL/GenBank/DDBJ whole genome shotgun (WGS) entry which is preliminary data.</text>
</comment>
<dbReference type="Proteomes" id="UP000195402">
    <property type="component" value="Unassembled WGS sequence"/>
</dbReference>
<dbReference type="AlphaFoldDB" id="A0A200PNN0"/>
<organism evidence="2 3">
    <name type="scientific">Macleaya cordata</name>
    <name type="common">Five-seeded plume-poppy</name>
    <name type="synonym">Bocconia cordata</name>
    <dbReference type="NCBI Taxonomy" id="56857"/>
    <lineage>
        <taxon>Eukaryota</taxon>
        <taxon>Viridiplantae</taxon>
        <taxon>Streptophyta</taxon>
        <taxon>Embryophyta</taxon>
        <taxon>Tracheophyta</taxon>
        <taxon>Spermatophyta</taxon>
        <taxon>Magnoliopsida</taxon>
        <taxon>Ranunculales</taxon>
        <taxon>Papaveraceae</taxon>
        <taxon>Papaveroideae</taxon>
        <taxon>Macleaya</taxon>
    </lineage>
</organism>
<feature type="region of interest" description="Disordered" evidence="1">
    <location>
        <begin position="1"/>
        <end position="38"/>
    </location>
</feature>
<evidence type="ECO:0000313" key="2">
    <source>
        <dbReference type="EMBL" id="OUZ99808.1"/>
    </source>
</evidence>
<evidence type="ECO:0000313" key="3">
    <source>
        <dbReference type="Proteomes" id="UP000195402"/>
    </source>
</evidence>
<name>A0A200PNN0_MACCD</name>
<keyword evidence="3" id="KW-1185">Reference proteome</keyword>
<dbReference type="EMBL" id="MVGT01004390">
    <property type="protein sequence ID" value="OUZ99808.1"/>
    <property type="molecule type" value="Genomic_DNA"/>
</dbReference>
<proteinExistence type="predicted"/>
<evidence type="ECO:0000256" key="1">
    <source>
        <dbReference type="SAM" id="MobiDB-lite"/>
    </source>
</evidence>
<dbReference type="InParanoid" id="A0A200PNN0"/>
<accession>A0A200PNN0</accession>
<protein>
    <submittedName>
        <fullName evidence="2">Uncharacterized protein</fullName>
    </submittedName>
</protein>
<sequence>MSNFSAATKEERKHGSSCGKAPPSGQGKKKRVTKARATTSFVRDLQPTHLGEKGVPVPHPYTLNGPGKYYGQQMQCHPRHVSPTIRANREAFNFSNHEIGSSSAVTRMPLLRPYSTVMTNPRHHAYANPGKQLDPSSLNRFPDQASNYGRINSVPSGPGMYRMQQNTGYLPCSTPGCRDQRDDKCFGFSCWRCCRRTGRRCHRHQ</sequence>